<accession>A0ABZ2KE85</accession>
<feature type="domain" description="Alginate lyase 2" evidence="2">
    <location>
        <begin position="50"/>
        <end position="269"/>
    </location>
</feature>
<dbReference type="Pfam" id="PF08787">
    <property type="entry name" value="Alginate_lyase2"/>
    <property type="match status" value="1"/>
</dbReference>
<evidence type="ECO:0000313" key="3">
    <source>
        <dbReference type="EMBL" id="WXA95827.1"/>
    </source>
</evidence>
<keyword evidence="4" id="KW-1185">Reference proteome</keyword>
<gene>
    <name evidence="3" type="ORF">LZC95_03100</name>
</gene>
<dbReference type="Gene3D" id="2.60.120.200">
    <property type="match status" value="1"/>
</dbReference>
<name>A0ABZ2KE85_9BACT</name>
<feature type="chain" id="PRO_5045585379" evidence="1">
    <location>
        <begin position="23"/>
        <end position="270"/>
    </location>
</feature>
<dbReference type="EMBL" id="CP089982">
    <property type="protein sequence ID" value="WXA95827.1"/>
    <property type="molecule type" value="Genomic_DNA"/>
</dbReference>
<evidence type="ECO:0000313" key="4">
    <source>
        <dbReference type="Proteomes" id="UP001379533"/>
    </source>
</evidence>
<keyword evidence="3" id="KW-0456">Lyase</keyword>
<proteinExistence type="predicted"/>
<feature type="signal peptide" evidence="1">
    <location>
        <begin position="1"/>
        <end position="22"/>
    </location>
</feature>
<dbReference type="PROSITE" id="PS51257">
    <property type="entry name" value="PROKAR_LIPOPROTEIN"/>
    <property type="match status" value="1"/>
</dbReference>
<evidence type="ECO:0000256" key="1">
    <source>
        <dbReference type="SAM" id="SignalP"/>
    </source>
</evidence>
<protein>
    <submittedName>
        <fullName evidence="3">Polysaccharide lyase family 7 protein</fullName>
    </submittedName>
</protein>
<dbReference type="GO" id="GO:0016829">
    <property type="term" value="F:lyase activity"/>
    <property type="evidence" value="ECO:0007669"/>
    <property type="project" value="UniProtKB-KW"/>
</dbReference>
<sequence length="270" mass="28929">MKSLSTLTAMGVLSCLGGAACASPAKDAETEQPGESTATLERHVAPGGNFDLSVWELQEPVGPPGHPTTIASARLRGPNGFQDRYFYTDSNDDGSMTFWTPENGSTTANSDHARSELREMNANGSPANWNPFSGNHTLSATVKVSKVPYKVCVGQIHLGTGTPPSSKPLLELYYYSSGEITVGIQRSPTDGQYTDNLGHADVGSPWNYEIGLSGRTISITVDGRSKHYTMASSFDHEGMYFKAGNYIQSSGGSSSVGSLVHFYKLRISHH</sequence>
<dbReference type="Proteomes" id="UP001379533">
    <property type="component" value="Chromosome"/>
</dbReference>
<dbReference type="RefSeq" id="WP_394846437.1">
    <property type="nucleotide sequence ID" value="NZ_CP089982.1"/>
</dbReference>
<evidence type="ECO:0000259" key="2">
    <source>
        <dbReference type="Pfam" id="PF08787"/>
    </source>
</evidence>
<dbReference type="InterPro" id="IPR014895">
    <property type="entry name" value="Alginate_lyase_2"/>
</dbReference>
<dbReference type="InterPro" id="IPR013320">
    <property type="entry name" value="ConA-like_dom_sf"/>
</dbReference>
<reference evidence="3 4" key="1">
    <citation type="submission" date="2021-12" db="EMBL/GenBank/DDBJ databases">
        <title>Discovery of the Pendulisporaceae a myxobacterial family with distinct sporulation behavior and unique specialized metabolism.</title>
        <authorList>
            <person name="Garcia R."/>
            <person name="Popoff A."/>
            <person name="Bader C.D."/>
            <person name="Loehr J."/>
            <person name="Walesch S."/>
            <person name="Walt C."/>
            <person name="Boldt J."/>
            <person name="Bunk B."/>
            <person name="Haeckl F.J.F.P.J."/>
            <person name="Gunesch A.P."/>
            <person name="Birkelbach J."/>
            <person name="Nuebel U."/>
            <person name="Pietschmann T."/>
            <person name="Bach T."/>
            <person name="Mueller R."/>
        </authorList>
    </citation>
    <scope>NUCLEOTIDE SEQUENCE [LARGE SCALE GENOMIC DNA]</scope>
    <source>
        <strain evidence="3 4">MSr12523</strain>
    </source>
</reference>
<organism evidence="3 4">
    <name type="scientific">Pendulispora brunnea</name>
    <dbReference type="NCBI Taxonomy" id="2905690"/>
    <lineage>
        <taxon>Bacteria</taxon>
        <taxon>Pseudomonadati</taxon>
        <taxon>Myxococcota</taxon>
        <taxon>Myxococcia</taxon>
        <taxon>Myxococcales</taxon>
        <taxon>Sorangiineae</taxon>
        <taxon>Pendulisporaceae</taxon>
        <taxon>Pendulispora</taxon>
    </lineage>
</organism>
<keyword evidence="1" id="KW-0732">Signal</keyword>
<dbReference type="SUPFAM" id="SSF49899">
    <property type="entry name" value="Concanavalin A-like lectins/glucanases"/>
    <property type="match status" value="1"/>
</dbReference>